<dbReference type="EMBL" id="LT598466">
    <property type="protein sequence ID" value="SCU83266.1"/>
    <property type="molecule type" value="Genomic_DNA"/>
</dbReference>
<proteinExistence type="predicted"/>
<evidence type="ECO:0000313" key="2">
    <source>
        <dbReference type="Proteomes" id="UP000191024"/>
    </source>
</evidence>
<dbReference type="InterPro" id="IPR016098">
    <property type="entry name" value="CAP/MinC_C"/>
</dbReference>
<accession>A0A1G4J1B4</accession>
<dbReference type="STRING" id="1230905.A0A1G4J1B4"/>
<dbReference type="Gene3D" id="2.160.20.70">
    <property type="match status" value="1"/>
</dbReference>
<dbReference type="Proteomes" id="UP000191024">
    <property type="component" value="Chromosome C"/>
</dbReference>
<keyword evidence="2" id="KW-1185">Reference proteome</keyword>
<protein>
    <submittedName>
        <fullName evidence="1">LAMI_0C02586g1_1</fullName>
    </submittedName>
</protein>
<sequence length="234" mass="26468">MVNTLSSKLKDLEPVLSAFEKRQAYSKVDRASKLVRSKLEQNNRSIRTFQFKKKPLVKTFSEKTAFKSINLDVNHDAVQTLVGKDLTVECGVQSFVNLTKCRISYNAQDSTIQRTNTGALSFDTFTGCCVDLNGLPFLKGSIAARNCNYTLFKIVLTAETQVQIRFYNLSNCQLYVTKKGSHRQDIILEKCEKCTIHSSTKDYLDIYDFERLGSRSTNPGGGMGMAFEFDEFEI</sequence>
<evidence type="ECO:0000313" key="1">
    <source>
        <dbReference type="EMBL" id="SCU83266.1"/>
    </source>
</evidence>
<dbReference type="AlphaFoldDB" id="A0A1G4J1B4"/>
<name>A0A1G4J1B4_9SACH</name>
<gene>
    <name evidence="1" type="ORF">LAMI_0C02586G</name>
</gene>
<dbReference type="OrthoDB" id="4035763at2759"/>
<organism evidence="1 2">
    <name type="scientific">Lachancea mirantina</name>
    <dbReference type="NCBI Taxonomy" id="1230905"/>
    <lineage>
        <taxon>Eukaryota</taxon>
        <taxon>Fungi</taxon>
        <taxon>Dikarya</taxon>
        <taxon>Ascomycota</taxon>
        <taxon>Saccharomycotina</taxon>
        <taxon>Saccharomycetes</taxon>
        <taxon>Saccharomycetales</taxon>
        <taxon>Saccharomycetaceae</taxon>
        <taxon>Lachancea</taxon>
    </lineage>
</organism>
<reference evidence="2" key="1">
    <citation type="submission" date="2016-03" db="EMBL/GenBank/DDBJ databases">
        <authorList>
            <person name="Devillers H."/>
        </authorList>
    </citation>
    <scope>NUCLEOTIDE SEQUENCE [LARGE SCALE GENOMIC DNA]</scope>
</reference>